<comment type="caution">
    <text evidence="2">The sequence shown here is derived from an EMBL/GenBank/DDBJ whole genome shotgun (WGS) entry which is preliminary data.</text>
</comment>
<evidence type="ECO:0000313" key="3">
    <source>
        <dbReference type="Proteomes" id="UP001257277"/>
    </source>
</evidence>
<dbReference type="Gene3D" id="3.40.50.720">
    <property type="entry name" value="NAD(P)-binding Rossmann-like Domain"/>
    <property type="match status" value="1"/>
</dbReference>
<reference evidence="2 3" key="1">
    <citation type="submission" date="2023-09" db="EMBL/GenBank/DDBJ databases">
        <title>Novel taxa isolated from Blanes Bay.</title>
        <authorList>
            <person name="Rey-Velasco X."/>
            <person name="Lucena T."/>
        </authorList>
    </citation>
    <scope>NUCLEOTIDE SEQUENCE [LARGE SCALE GENOMIC DNA]</scope>
    <source>
        <strain evidence="2 3">S356</strain>
    </source>
</reference>
<feature type="domain" description="Thioester reductase (TE)" evidence="1">
    <location>
        <begin position="4"/>
        <end position="206"/>
    </location>
</feature>
<protein>
    <submittedName>
        <fullName evidence="2">SDR family oxidoreductase</fullName>
    </submittedName>
</protein>
<dbReference type="Pfam" id="PF07993">
    <property type="entry name" value="NAD_binding_4"/>
    <property type="match status" value="1"/>
</dbReference>
<dbReference type="EMBL" id="JAVTTO010000001">
    <property type="protein sequence ID" value="MDT7831305.1"/>
    <property type="molecule type" value="Genomic_DNA"/>
</dbReference>
<accession>A0ABU3LC55</accession>
<dbReference type="InterPro" id="IPR036291">
    <property type="entry name" value="NAD(P)-bd_dom_sf"/>
</dbReference>
<dbReference type="PANTHER" id="PTHR48079">
    <property type="entry name" value="PROTEIN YEEZ"/>
    <property type="match status" value="1"/>
</dbReference>
<dbReference type="PANTHER" id="PTHR48079:SF6">
    <property type="entry name" value="NAD(P)-BINDING DOMAIN-CONTAINING PROTEIN-RELATED"/>
    <property type="match status" value="1"/>
</dbReference>
<dbReference type="InterPro" id="IPR013120">
    <property type="entry name" value="FAR_NAD-bd"/>
</dbReference>
<dbReference type="SUPFAM" id="SSF51735">
    <property type="entry name" value="NAD(P)-binding Rossmann-fold domains"/>
    <property type="match status" value="1"/>
</dbReference>
<dbReference type="Proteomes" id="UP001257277">
    <property type="component" value="Unassembled WGS sequence"/>
</dbReference>
<evidence type="ECO:0000259" key="1">
    <source>
        <dbReference type="Pfam" id="PF07993"/>
    </source>
</evidence>
<keyword evidence="3" id="KW-1185">Reference proteome</keyword>
<dbReference type="RefSeq" id="WP_349240553.1">
    <property type="nucleotide sequence ID" value="NZ_JAVTTO010000001.1"/>
</dbReference>
<evidence type="ECO:0000313" key="2">
    <source>
        <dbReference type="EMBL" id="MDT7831305.1"/>
    </source>
</evidence>
<sequence length="332" mass="37411">MILVTGGTGFVGAHLLYQLTINEEKIRAVYRTESSLEKVRNVFSYYTKSTKGTFAKIEWVQADITSVPDMIPVFEGVTRVYHCAALVSFDPKAYIDMRKVNIHGTAIIVNLAIDAKVDKLCFVSSIAAVGDSLHGEVVTEENEWNKNSKNHGYAISKYGAEMEVWRASQEGIDVIVVNPGVILGPGFWDTGSGKMFSQVYNGFKFYTEGVTGFVGVKDVIRAMQQLMDGPHKNERYILVSENKSFKEIFFSIADALHVKKPSIKVKPWQTAIFWRLDKMRSFLTRTAPLITKHSARSAHEETKYSSEKLKKDTAFEFETIEEVIKETSSFFP</sequence>
<dbReference type="InterPro" id="IPR051783">
    <property type="entry name" value="NAD(P)-dependent_oxidoreduct"/>
</dbReference>
<name>A0ABU3LC55_9FLAO</name>
<gene>
    <name evidence="2" type="ORF">RQM59_02880</name>
</gene>
<proteinExistence type="predicted"/>
<organism evidence="2 3">
    <name type="scientific">Asprobacillus argus</name>
    <dbReference type="NCBI Taxonomy" id="3076534"/>
    <lineage>
        <taxon>Bacteria</taxon>
        <taxon>Pseudomonadati</taxon>
        <taxon>Bacteroidota</taxon>
        <taxon>Flavobacteriia</taxon>
        <taxon>Flavobacteriales</taxon>
        <taxon>Flavobacteriaceae</taxon>
        <taxon>Asprobacillus</taxon>
    </lineage>
</organism>